<dbReference type="PANTHER" id="PTHR30466">
    <property type="entry name" value="FLAVIN REDUCTASE"/>
    <property type="match status" value="1"/>
</dbReference>
<dbReference type="InterPro" id="IPR002563">
    <property type="entry name" value="Flavin_Rdtase-like_dom"/>
</dbReference>
<dbReference type="InterPro" id="IPR050268">
    <property type="entry name" value="NADH-dep_flavin_reductase"/>
</dbReference>
<name>A0A2S2C669_9NOCA</name>
<dbReference type="AlphaFoldDB" id="A0A2S2C669"/>
<sequence length="178" mass="18548">MSTHCITDGNHAINVADPTGVGTAFREALAHFCSGVVIVTAANATGSPVGMTVGSFTSISMNPPLVGFFAGQNSTTLPHIIAEGGFCVNVLSEDQHGLARTFARSGVDKFAGTDWAPATNGSPRLAGAHAWIDCTLDQRQSIGDHDLVVGHVDALVVPQPNEPLVFHRSVFHGLRAHG</sequence>
<accession>A0A2S2C669</accession>
<proteinExistence type="inferred from homology"/>
<dbReference type="Gene3D" id="2.30.110.10">
    <property type="entry name" value="Electron Transport, Fmn-binding Protein, Chain A"/>
    <property type="match status" value="1"/>
</dbReference>
<comment type="similarity">
    <text evidence="1">Belongs to the non-flavoprotein flavin reductase family.</text>
</comment>
<dbReference type="EMBL" id="CP021355">
    <property type="protein sequence ID" value="AWK76349.1"/>
    <property type="molecule type" value="Genomic_DNA"/>
</dbReference>
<reference evidence="4 5" key="1">
    <citation type="submission" date="2017-05" db="EMBL/GenBank/DDBJ databases">
        <title>Isolation of Rhodococcus sp. S2-17 biodegrading of BP-3.</title>
        <authorList>
            <person name="Lee Y."/>
            <person name="Kim K.H."/>
            <person name="Chun B.H."/>
            <person name="Jung H.S."/>
            <person name="Jeon C.O."/>
        </authorList>
    </citation>
    <scope>NUCLEOTIDE SEQUENCE [LARGE SCALE GENOMIC DNA]</scope>
    <source>
        <strain evidence="4 5">S2-17</strain>
        <plasmid evidence="5">prb98</plasmid>
    </source>
</reference>
<dbReference type="KEGG" id="roz:CBI38_33455"/>
<evidence type="ECO:0000256" key="2">
    <source>
        <dbReference type="ARBA" id="ARBA00023002"/>
    </source>
</evidence>
<keyword evidence="2" id="KW-0560">Oxidoreductase</keyword>
<dbReference type="GO" id="GO:0042602">
    <property type="term" value="F:riboflavin reductase (NADPH) activity"/>
    <property type="evidence" value="ECO:0007669"/>
    <property type="project" value="TreeGrafter"/>
</dbReference>
<evidence type="ECO:0000313" key="5">
    <source>
        <dbReference type="Proteomes" id="UP000245711"/>
    </source>
</evidence>
<protein>
    <submittedName>
        <fullName evidence="4">Flavin oxidoreductase</fullName>
    </submittedName>
</protein>
<organism evidence="4 5">
    <name type="scientific">Rhodococcus oxybenzonivorans</name>
    <dbReference type="NCBI Taxonomy" id="1990687"/>
    <lineage>
        <taxon>Bacteria</taxon>
        <taxon>Bacillati</taxon>
        <taxon>Actinomycetota</taxon>
        <taxon>Actinomycetes</taxon>
        <taxon>Mycobacteriales</taxon>
        <taxon>Nocardiaceae</taxon>
        <taxon>Rhodococcus</taxon>
    </lineage>
</organism>
<evidence type="ECO:0000259" key="3">
    <source>
        <dbReference type="SMART" id="SM00903"/>
    </source>
</evidence>
<evidence type="ECO:0000313" key="4">
    <source>
        <dbReference type="EMBL" id="AWK76349.1"/>
    </source>
</evidence>
<keyword evidence="4" id="KW-0614">Plasmid</keyword>
<gene>
    <name evidence="4" type="ORF">CBI38_33455</name>
</gene>
<dbReference type="GO" id="GO:0010181">
    <property type="term" value="F:FMN binding"/>
    <property type="evidence" value="ECO:0007669"/>
    <property type="project" value="InterPro"/>
</dbReference>
<evidence type="ECO:0000256" key="1">
    <source>
        <dbReference type="ARBA" id="ARBA00008898"/>
    </source>
</evidence>
<dbReference type="InterPro" id="IPR012349">
    <property type="entry name" value="Split_barrel_FMN-bd"/>
</dbReference>
<keyword evidence="5" id="KW-1185">Reference proteome</keyword>
<dbReference type="Proteomes" id="UP000245711">
    <property type="component" value="Plasmid pRB98"/>
</dbReference>
<dbReference type="RefSeq" id="WP_109335807.1">
    <property type="nucleotide sequence ID" value="NZ_CP021355.1"/>
</dbReference>
<dbReference type="OrthoDB" id="9792858at2"/>
<dbReference type="SUPFAM" id="SSF50475">
    <property type="entry name" value="FMN-binding split barrel"/>
    <property type="match status" value="1"/>
</dbReference>
<geneLocation type="plasmid" evidence="5">
    <name>prb98</name>
</geneLocation>
<dbReference type="Pfam" id="PF01613">
    <property type="entry name" value="Flavin_Reduct"/>
    <property type="match status" value="1"/>
</dbReference>
<feature type="domain" description="Flavin reductase like" evidence="3">
    <location>
        <begin position="29"/>
        <end position="173"/>
    </location>
</feature>
<dbReference type="SMART" id="SM00903">
    <property type="entry name" value="Flavin_Reduct"/>
    <property type="match status" value="1"/>
</dbReference>
<dbReference type="PANTHER" id="PTHR30466:SF11">
    <property type="entry name" value="FLAVIN-DEPENDENT MONOOXYGENASE, REDUCTASE SUBUNIT HSAB"/>
    <property type="match status" value="1"/>
</dbReference>